<dbReference type="AlphaFoldDB" id="X1H7S3"/>
<name>X1H7S3_9ZZZZ</name>
<accession>X1H7S3</accession>
<dbReference type="SUPFAM" id="SSF100950">
    <property type="entry name" value="NagB/RpiA/CoA transferase-like"/>
    <property type="match status" value="1"/>
</dbReference>
<dbReference type="EMBL" id="BARU01026740">
    <property type="protein sequence ID" value="GAH66246.1"/>
    <property type="molecule type" value="Genomic_DNA"/>
</dbReference>
<dbReference type="Gene3D" id="3.40.1080.10">
    <property type="entry name" value="Glutaconate Coenzyme A-transferase"/>
    <property type="match status" value="1"/>
</dbReference>
<evidence type="ECO:0000313" key="1">
    <source>
        <dbReference type="EMBL" id="GAH66246.1"/>
    </source>
</evidence>
<protein>
    <submittedName>
        <fullName evidence="1">Uncharacterized protein</fullName>
    </submittedName>
</protein>
<reference evidence="1" key="1">
    <citation type="journal article" date="2014" name="Front. Microbiol.">
        <title>High frequency of phylogenetically diverse reductive dehalogenase-homologous genes in deep subseafloor sedimentary metagenomes.</title>
        <authorList>
            <person name="Kawai M."/>
            <person name="Futagami T."/>
            <person name="Toyoda A."/>
            <person name="Takaki Y."/>
            <person name="Nishi S."/>
            <person name="Hori S."/>
            <person name="Arai W."/>
            <person name="Tsubouchi T."/>
            <person name="Morono Y."/>
            <person name="Uchiyama I."/>
            <person name="Ito T."/>
            <person name="Fujiyama A."/>
            <person name="Inagaki F."/>
            <person name="Takami H."/>
        </authorList>
    </citation>
    <scope>NUCLEOTIDE SEQUENCE</scope>
    <source>
        <strain evidence="1">Expedition CK06-06</strain>
    </source>
</reference>
<feature type="non-terminal residue" evidence="1">
    <location>
        <position position="1"/>
    </location>
</feature>
<proteinExistence type="predicted"/>
<comment type="caution">
    <text evidence="1">The sequence shown here is derived from an EMBL/GenBank/DDBJ whole genome shotgun (WGS) entry which is preliminary data.</text>
</comment>
<sequence>GWSQRMVNLALDEEIEAYNIPQGALSLLTREIAAGRPGLPTTVGLQTFTDNL</sequence>
<organism evidence="1">
    <name type="scientific">marine sediment metagenome</name>
    <dbReference type="NCBI Taxonomy" id="412755"/>
    <lineage>
        <taxon>unclassified sequences</taxon>
        <taxon>metagenomes</taxon>
        <taxon>ecological metagenomes</taxon>
    </lineage>
</organism>
<gene>
    <name evidence="1" type="ORF">S03H2_42915</name>
</gene>
<dbReference type="InterPro" id="IPR037171">
    <property type="entry name" value="NagB/RpiA_transferase-like"/>
</dbReference>